<sequence>MDTLSLHTLVYLAFCWAVGSILWARVVGRLLGADPASGGSGNPGARNAGRLFGAGAFISVFAGDAMKGAAAVLAGLYLGHPEWLVAAGGSLAVLGHVFPLSGGRGGKGVSAWIGAALAFSPPAFTGFAVGIAASLLPLRSVTLAMPGGFAAWTAALWFSGILPSSWPLLMAGGLVLIRHRLDFSKAIRRAQTLFK</sequence>
<keyword evidence="6" id="KW-0443">Lipid metabolism</keyword>
<evidence type="ECO:0000256" key="5">
    <source>
        <dbReference type="ARBA" id="ARBA00022989"/>
    </source>
</evidence>
<dbReference type="InterPro" id="IPR003811">
    <property type="entry name" value="G3P_acylTferase_PlsY"/>
</dbReference>
<evidence type="ECO:0000256" key="6">
    <source>
        <dbReference type="ARBA" id="ARBA00023098"/>
    </source>
</evidence>
<dbReference type="EMBL" id="FNAR01000023">
    <property type="protein sequence ID" value="SDE82289.1"/>
    <property type="molecule type" value="Genomic_DNA"/>
</dbReference>
<keyword evidence="2" id="KW-0444">Lipid biosynthesis</keyword>
<dbReference type="RefSeq" id="WP_176765157.1">
    <property type="nucleotide sequence ID" value="NZ_FNAR01000023.1"/>
</dbReference>
<dbReference type="PANTHER" id="PTHR30309">
    <property type="entry name" value="INNER MEMBRANE PROTEIN YGIH"/>
    <property type="match status" value="1"/>
</dbReference>
<keyword evidence="3 11" id="KW-0808">Transferase</keyword>
<evidence type="ECO:0000256" key="10">
    <source>
        <dbReference type="SAM" id="Phobius"/>
    </source>
</evidence>
<feature type="transmembrane region" description="Helical" evidence="10">
    <location>
        <begin position="112"/>
        <end position="136"/>
    </location>
</feature>
<keyword evidence="8" id="KW-0594">Phospholipid biosynthesis</keyword>
<gene>
    <name evidence="11" type="ORF">SAMN04488126_1234</name>
</gene>
<accession>A0A1G7G2K9</accession>
<dbReference type="GO" id="GO:0008654">
    <property type="term" value="P:phospholipid biosynthetic process"/>
    <property type="evidence" value="ECO:0007669"/>
    <property type="project" value="UniProtKB-KW"/>
</dbReference>
<evidence type="ECO:0000256" key="7">
    <source>
        <dbReference type="ARBA" id="ARBA00023136"/>
    </source>
</evidence>
<evidence type="ECO:0000256" key="8">
    <source>
        <dbReference type="ARBA" id="ARBA00023209"/>
    </source>
</evidence>
<keyword evidence="4 10" id="KW-0812">Transmembrane</keyword>
<proteinExistence type="predicted"/>
<evidence type="ECO:0000256" key="3">
    <source>
        <dbReference type="ARBA" id="ARBA00022679"/>
    </source>
</evidence>
<dbReference type="SMART" id="SM01207">
    <property type="entry name" value="G3P_acyltransf"/>
    <property type="match status" value="1"/>
</dbReference>
<evidence type="ECO:0000256" key="2">
    <source>
        <dbReference type="ARBA" id="ARBA00022516"/>
    </source>
</evidence>
<dbReference type="PANTHER" id="PTHR30309:SF0">
    <property type="entry name" value="GLYCEROL-3-PHOSPHATE ACYLTRANSFERASE-RELATED"/>
    <property type="match status" value="1"/>
</dbReference>
<evidence type="ECO:0000313" key="12">
    <source>
        <dbReference type="Proteomes" id="UP000198823"/>
    </source>
</evidence>
<keyword evidence="1" id="KW-1003">Cell membrane</keyword>
<dbReference type="AlphaFoldDB" id="A0A1G7G2K9"/>
<keyword evidence="11" id="KW-0012">Acyltransferase</keyword>
<feature type="transmembrane region" description="Helical" evidence="10">
    <location>
        <begin position="156"/>
        <end position="177"/>
    </location>
</feature>
<name>A0A1G7G2K9_9BACL</name>
<evidence type="ECO:0000256" key="9">
    <source>
        <dbReference type="ARBA" id="ARBA00023264"/>
    </source>
</evidence>
<reference evidence="11 12" key="1">
    <citation type="submission" date="2016-10" db="EMBL/GenBank/DDBJ databases">
        <authorList>
            <person name="de Groot N.N."/>
        </authorList>
    </citation>
    <scope>NUCLEOTIDE SEQUENCE [LARGE SCALE GENOMIC DNA]</scope>
    <source>
        <strain evidence="11 12">CGMCC 1.6762</strain>
    </source>
</reference>
<keyword evidence="7 10" id="KW-0472">Membrane</keyword>
<evidence type="ECO:0000313" key="11">
    <source>
        <dbReference type="EMBL" id="SDE82289.1"/>
    </source>
</evidence>
<dbReference type="STRING" id="426756.SAMN04488126_1234"/>
<protein>
    <submittedName>
        <fullName evidence="11">Glycerol-3-phosphate acyltransferase PlsY</fullName>
    </submittedName>
</protein>
<dbReference type="GO" id="GO:0005886">
    <property type="term" value="C:plasma membrane"/>
    <property type="evidence" value="ECO:0007669"/>
    <property type="project" value="InterPro"/>
</dbReference>
<organism evidence="11 12">
    <name type="scientific">Bhargavaea beijingensis</name>
    <dbReference type="NCBI Taxonomy" id="426756"/>
    <lineage>
        <taxon>Bacteria</taxon>
        <taxon>Bacillati</taxon>
        <taxon>Bacillota</taxon>
        <taxon>Bacilli</taxon>
        <taxon>Bacillales</taxon>
        <taxon>Caryophanaceae</taxon>
        <taxon>Bhargavaea</taxon>
    </lineage>
</organism>
<dbReference type="GO" id="GO:0043772">
    <property type="term" value="F:acyl-phosphate glycerol-3-phosphate acyltransferase activity"/>
    <property type="evidence" value="ECO:0007669"/>
    <property type="project" value="InterPro"/>
</dbReference>
<feature type="transmembrane region" description="Helical" evidence="10">
    <location>
        <begin position="83"/>
        <end position="100"/>
    </location>
</feature>
<feature type="transmembrane region" description="Helical" evidence="10">
    <location>
        <begin position="51"/>
        <end position="77"/>
    </location>
</feature>
<evidence type="ECO:0000256" key="1">
    <source>
        <dbReference type="ARBA" id="ARBA00022475"/>
    </source>
</evidence>
<keyword evidence="5 10" id="KW-1133">Transmembrane helix</keyword>
<feature type="transmembrane region" description="Helical" evidence="10">
    <location>
        <begin position="6"/>
        <end position="31"/>
    </location>
</feature>
<dbReference type="Proteomes" id="UP000198823">
    <property type="component" value="Unassembled WGS sequence"/>
</dbReference>
<keyword evidence="9" id="KW-1208">Phospholipid metabolism</keyword>
<evidence type="ECO:0000256" key="4">
    <source>
        <dbReference type="ARBA" id="ARBA00022692"/>
    </source>
</evidence>
<dbReference type="Pfam" id="PF02660">
    <property type="entry name" value="G3P_acyltransf"/>
    <property type="match status" value="1"/>
</dbReference>